<proteinExistence type="predicted"/>
<comment type="caution">
    <text evidence="1">The sequence shown here is derived from an EMBL/GenBank/DDBJ whole genome shotgun (WGS) entry which is preliminary data.</text>
</comment>
<protein>
    <submittedName>
        <fullName evidence="1">Uncharacterized protein</fullName>
    </submittedName>
</protein>
<gene>
    <name evidence="1" type="ORF">H2199_006993</name>
</gene>
<evidence type="ECO:0000313" key="2">
    <source>
        <dbReference type="Proteomes" id="UP001172680"/>
    </source>
</evidence>
<dbReference type="EMBL" id="JAPDRP010000021">
    <property type="protein sequence ID" value="KAJ9638306.1"/>
    <property type="molecule type" value="Genomic_DNA"/>
</dbReference>
<reference evidence="1" key="1">
    <citation type="submission" date="2022-10" db="EMBL/GenBank/DDBJ databases">
        <title>Culturing micro-colonial fungi from biological soil crusts in the Mojave desert and describing Neophaeococcomyces mojavensis, and introducing the new genera and species Taxawa tesnikishii.</title>
        <authorList>
            <person name="Kurbessoian T."/>
            <person name="Stajich J.E."/>
        </authorList>
    </citation>
    <scope>NUCLEOTIDE SEQUENCE</scope>
    <source>
        <strain evidence="1">JES_115</strain>
    </source>
</reference>
<sequence>MKLESTPIQPLSNPISPTEGIEADRASLQSTGSALGEEKVAGSAQSSMLDAEGVSSGGATASTNTSSSSNPAATGGAKEREGRGARGLLSSFMGGKQKGTAAGAPAGVGAGGSQTSLVQQQQQQQQQQQPGTTGPPKEDTPPRVRMAVGVAVQIRGGVCLLRRLFSRHSDENTTRPFMEAPGKRWRAGREQA</sequence>
<evidence type="ECO:0000313" key="1">
    <source>
        <dbReference type="EMBL" id="KAJ9638306.1"/>
    </source>
</evidence>
<dbReference type="Proteomes" id="UP001172680">
    <property type="component" value="Unassembled WGS sequence"/>
</dbReference>
<name>A0ACC2YT65_9PEZI</name>
<organism evidence="1 2">
    <name type="scientific">Coniosporium tulheliwenetii</name>
    <dbReference type="NCBI Taxonomy" id="3383036"/>
    <lineage>
        <taxon>Eukaryota</taxon>
        <taxon>Fungi</taxon>
        <taxon>Dikarya</taxon>
        <taxon>Ascomycota</taxon>
        <taxon>Pezizomycotina</taxon>
        <taxon>Dothideomycetes</taxon>
        <taxon>Dothideomycetes incertae sedis</taxon>
        <taxon>Coniosporium</taxon>
    </lineage>
</organism>
<accession>A0ACC2YT65</accession>
<keyword evidence="2" id="KW-1185">Reference proteome</keyword>